<feature type="compositionally biased region" description="Low complexity" evidence="3">
    <location>
        <begin position="606"/>
        <end position="631"/>
    </location>
</feature>
<comment type="caution">
    <text evidence="7">The sequence shown here is derived from an EMBL/GenBank/DDBJ whole genome shotgun (WGS) entry which is preliminary data.</text>
</comment>
<dbReference type="Pfam" id="PF00788">
    <property type="entry name" value="RA"/>
    <property type="match status" value="1"/>
</dbReference>
<feature type="domain" description="Ras-associating" evidence="6">
    <location>
        <begin position="250"/>
        <end position="331"/>
    </location>
</feature>
<evidence type="ECO:0000313" key="7">
    <source>
        <dbReference type="EMBL" id="KAL1406181.1"/>
    </source>
</evidence>
<evidence type="ECO:0000256" key="2">
    <source>
        <dbReference type="PROSITE-ProRule" id="PRU00192"/>
    </source>
</evidence>
<protein>
    <recommendedName>
        <fullName evidence="9">Protein kinase regulator</fullName>
    </recommendedName>
</protein>
<dbReference type="SUPFAM" id="SSF54236">
    <property type="entry name" value="Ubiquitin-like"/>
    <property type="match status" value="1"/>
</dbReference>
<dbReference type="Proteomes" id="UP001565368">
    <property type="component" value="Unassembled WGS sequence"/>
</dbReference>
<feature type="compositionally biased region" description="Polar residues" evidence="3">
    <location>
        <begin position="351"/>
        <end position="374"/>
    </location>
</feature>
<keyword evidence="8" id="KW-1185">Reference proteome</keyword>
<gene>
    <name evidence="7" type="ORF">Q8F55_007869</name>
</gene>
<keyword evidence="1 2" id="KW-0728">SH3 domain</keyword>
<dbReference type="Gene3D" id="2.30.30.40">
    <property type="entry name" value="SH3 Domains"/>
    <property type="match status" value="2"/>
</dbReference>
<evidence type="ECO:0000256" key="1">
    <source>
        <dbReference type="ARBA" id="ARBA00022443"/>
    </source>
</evidence>
<dbReference type="GeneID" id="95988912"/>
<dbReference type="SMART" id="SM00314">
    <property type="entry name" value="RA"/>
    <property type="match status" value="1"/>
</dbReference>
<feature type="compositionally biased region" description="Polar residues" evidence="3">
    <location>
        <begin position="386"/>
        <end position="395"/>
    </location>
</feature>
<dbReference type="EMBL" id="JBBXJM010000006">
    <property type="protein sequence ID" value="KAL1406181.1"/>
    <property type="molecule type" value="Genomic_DNA"/>
</dbReference>
<dbReference type="Pfam" id="PF00018">
    <property type="entry name" value="SH3_1"/>
    <property type="match status" value="1"/>
</dbReference>
<feature type="region of interest" description="Disordered" evidence="3">
    <location>
        <begin position="591"/>
        <end position="637"/>
    </location>
</feature>
<feature type="domain" description="SH3" evidence="4">
    <location>
        <begin position="429"/>
        <end position="498"/>
    </location>
</feature>
<dbReference type="Pfam" id="PF07647">
    <property type="entry name" value="SAM_2"/>
    <property type="match status" value="1"/>
</dbReference>
<dbReference type="InterPro" id="IPR013761">
    <property type="entry name" value="SAM/pointed_sf"/>
</dbReference>
<sequence length="637" mass="70078">MMETTTRSPLTTPILEWDESIVSQYFAGLHLSYKEDAIYEHGITGDVLCHLDMAGLLEFGIPSIGHRLQVLRGVFELKKEQGVDMEEDDWRPQEDVTLEASQTQMKIEQMWNLIQDQQERLHMLESEHNRLRKAITKYGIPLEQDNPTPSIRAEDVNGTPHTAIPYTFDSPRELNGPHSAIPKLVHMSTLTPRPGNKGFVPPLPLPEVRPGLLRANSDVVKPISKIPSSPTPPTEVIKPTPTRPAKSKDVTMSAEGAAKSFRVTMEDPCWRVLPAALKKYKINDDWRVYALFICYANTERCLSYDEKPLLLFQKLKDNGQRPVFMLRHIRDIKSPIAVAQQKQATKLGLPPNQTTKNLLPTIESTAGSPTTPAGNGTARAAPANGDQPSGRTPNAGTFPELPSPGMRDKDEVPQDTQPGTVVDREGNVHSVTYALSIYPYIADRTDEFDVAVGATFVVMQKAKGWWFVQKDPEGAGKIVSDPLRAAWVPAGCLLEMSAPVQSVSPRSPGRFPGRAPIRPSSIMSSSYPGVVLMDYVAKDENELSLKEGQKIRVYKKYCHWSYSIMEETGERGWAPAWFIGKLSGDKAVEGITSPVPRERGNGNGDTPLATTPALGSAAPSAATATAVSPVAEVHEEK</sequence>
<dbReference type="InterPro" id="IPR029071">
    <property type="entry name" value="Ubiquitin-like_domsf"/>
</dbReference>
<dbReference type="SMART" id="SM00326">
    <property type="entry name" value="SH3"/>
    <property type="match status" value="2"/>
</dbReference>
<dbReference type="InterPro" id="IPR001660">
    <property type="entry name" value="SAM"/>
</dbReference>
<dbReference type="RefSeq" id="XP_069206125.1">
    <property type="nucleotide sequence ID" value="XM_069356284.1"/>
</dbReference>
<feature type="domain" description="SAM" evidence="5">
    <location>
        <begin position="17"/>
        <end position="80"/>
    </location>
</feature>
<evidence type="ECO:0000259" key="5">
    <source>
        <dbReference type="PROSITE" id="PS50105"/>
    </source>
</evidence>
<feature type="region of interest" description="Disordered" evidence="3">
    <location>
        <begin position="343"/>
        <end position="425"/>
    </location>
</feature>
<evidence type="ECO:0008006" key="9">
    <source>
        <dbReference type="Google" id="ProtNLM"/>
    </source>
</evidence>
<evidence type="ECO:0000313" key="8">
    <source>
        <dbReference type="Proteomes" id="UP001565368"/>
    </source>
</evidence>
<dbReference type="PROSITE" id="PS50105">
    <property type="entry name" value="SAM_DOMAIN"/>
    <property type="match status" value="1"/>
</dbReference>
<evidence type="ECO:0000259" key="4">
    <source>
        <dbReference type="PROSITE" id="PS50002"/>
    </source>
</evidence>
<dbReference type="Gene3D" id="3.10.20.90">
    <property type="entry name" value="Phosphatidylinositol 3-kinase Catalytic Subunit, Chain A, domain 1"/>
    <property type="match status" value="1"/>
</dbReference>
<feature type="domain" description="SH3" evidence="4">
    <location>
        <begin position="524"/>
        <end position="584"/>
    </location>
</feature>
<dbReference type="InterPro" id="IPR001452">
    <property type="entry name" value="SH3_domain"/>
</dbReference>
<reference evidence="7 8" key="1">
    <citation type="submission" date="2023-08" db="EMBL/GenBank/DDBJ databases">
        <title>Annotated Genome Sequence of Vanrija albida AlHP1.</title>
        <authorList>
            <person name="Herzog R."/>
        </authorList>
    </citation>
    <scope>NUCLEOTIDE SEQUENCE [LARGE SCALE GENOMIC DNA]</scope>
    <source>
        <strain evidence="7 8">AlHP1</strain>
    </source>
</reference>
<evidence type="ECO:0000259" key="6">
    <source>
        <dbReference type="PROSITE" id="PS50200"/>
    </source>
</evidence>
<dbReference type="InterPro" id="IPR000159">
    <property type="entry name" value="RA_dom"/>
</dbReference>
<evidence type="ECO:0000256" key="3">
    <source>
        <dbReference type="SAM" id="MobiDB-lite"/>
    </source>
</evidence>
<dbReference type="InterPro" id="IPR036028">
    <property type="entry name" value="SH3-like_dom_sf"/>
</dbReference>
<organism evidence="7 8">
    <name type="scientific">Vanrija albida</name>
    <dbReference type="NCBI Taxonomy" id="181172"/>
    <lineage>
        <taxon>Eukaryota</taxon>
        <taxon>Fungi</taxon>
        <taxon>Dikarya</taxon>
        <taxon>Basidiomycota</taxon>
        <taxon>Agaricomycotina</taxon>
        <taxon>Tremellomycetes</taxon>
        <taxon>Trichosporonales</taxon>
        <taxon>Trichosporonaceae</taxon>
        <taxon>Vanrija</taxon>
    </lineage>
</organism>
<dbReference type="SUPFAM" id="SSF47769">
    <property type="entry name" value="SAM/Pointed domain"/>
    <property type="match status" value="1"/>
</dbReference>
<dbReference type="CDD" id="cd01786">
    <property type="entry name" value="RA_STE50"/>
    <property type="match status" value="1"/>
</dbReference>
<proteinExistence type="predicted"/>
<name>A0ABR3PUQ8_9TREE</name>
<feature type="region of interest" description="Disordered" evidence="3">
    <location>
        <begin position="223"/>
        <end position="249"/>
    </location>
</feature>
<dbReference type="Gene3D" id="1.10.150.50">
    <property type="entry name" value="Transcription Factor, Ets-1"/>
    <property type="match status" value="1"/>
</dbReference>
<dbReference type="PROSITE" id="PS50200">
    <property type="entry name" value="RA"/>
    <property type="match status" value="1"/>
</dbReference>
<dbReference type="PROSITE" id="PS50002">
    <property type="entry name" value="SH3"/>
    <property type="match status" value="2"/>
</dbReference>
<dbReference type="SUPFAM" id="SSF50044">
    <property type="entry name" value="SH3-domain"/>
    <property type="match status" value="2"/>
</dbReference>
<accession>A0ABR3PUQ8</accession>